<evidence type="ECO:0000256" key="2">
    <source>
        <dbReference type="ARBA" id="ARBA00022729"/>
    </source>
</evidence>
<organism evidence="4">
    <name type="scientific">Catovirus CTV1</name>
    <dbReference type="NCBI Taxonomy" id="1977631"/>
    <lineage>
        <taxon>Viruses</taxon>
        <taxon>Varidnaviria</taxon>
        <taxon>Bamfordvirae</taxon>
        <taxon>Nucleocytoviricota</taxon>
        <taxon>Megaviricetes</taxon>
        <taxon>Imitervirales</taxon>
        <taxon>Mimiviridae</taxon>
        <taxon>Klosneuvirinae</taxon>
        <taxon>Catovirus</taxon>
    </lineage>
</organism>
<accession>A0A1V0SAT2</accession>
<dbReference type="InterPro" id="IPR013766">
    <property type="entry name" value="Thioredoxin_domain"/>
</dbReference>
<evidence type="ECO:0000313" key="4">
    <source>
        <dbReference type="EMBL" id="ARF08830.1"/>
    </source>
</evidence>
<feature type="domain" description="Thioredoxin" evidence="3">
    <location>
        <begin position="1"/>
        <end position="103"/>
    </location>
</feature>
<keyword evidence="2" id="KW-0732">Signal</keyword>
<dbReference type="GO" id="GO:0006457">
    <property type="term" value="P:protein folding"/>
    <property type="evidence" value="ECO:0007669"/>
    <property type="project" value="TreeGrafter"/>
</dbReference>
<proteinExistence type="inferred from homology"/>
<dbReference type="InterPro" id="IPR036249">
    <property type="entry name" value="Thioredoxin-like_sf"/>
</dbReference>
<dbReference type="InterPro" id="IPR051063">
    <property type="entry name" value="PDI"/>
</dbReference>
<evidence type="ECO:0000256" key="1">
    <source>
        <dbReference type="ARBA" id="ARBA00006347"/>
    </source>
</evidence>
<dbReference type="GO" id="GO:0003756">
    <property type="term" value="F:protein disulfide isomerase activity"/>
    <property type="evidence" value="ECO:0007669"/>
    <property type="project" value="TreeGrafter"/>
</dbReference>
<evidence type="ECO:0000259" key="3">
    <source>
        <dbReference type="PROSITE" id="PS51352"/>
    </source>
</evidence>
<dbReference type="PRINTS" id="PR00421">
    <property type="entry name" value="THIOREDOXIN"/>
</dbReference>
<dbReference type="EMBL" id="KY684083">
    <property type="protein sequence ID" value="ARF08830.1"/>
    <property type="molecule type" value="Genomic_DNA"/>
</dbReference>
<sequence>MTNYTIKLFFADWCGHCQRFKPEWEKFKEYIKSNQLADDKGKPVTIDTIDFPDNDEGSKMEMETEQVQGFPTIIIYKDNSERKIYEDKRDFDSLLKYLNIKKRDTKQVQTGGQNNYYNKYLKYKSKYLTTKNAF</sequence>
<reference evidence="4" key="1">
    <citation type="journal article" date="2017" name="Science">
        <title>Giant viruses with an expanded complement of translation system components.</title>
        <authorList>
            <person name="Schulz F."/>
            <person name="Yutin N."/>
            <person name="Ivanova N.N."/>
            <person name="Ortega D.R."/>
            <person name="Lee T.K."/>
            <person name="Vierheilig J."/>
            <person name="Daims H."/>
            <person name="Horn M."/>
            <person name="Wagner M."/>
            <person name="Jensen G.J."/>
            <person name="Kyrpides N.C."/>
            <person name="Koonin E.V."/>
            <person name="Woyke T."/>
        </authorList>
    </citation>
    <scope>NUCLEOTIDE SEQUENCE</scope>
    <source>
        <strain evidence="4">CTV1</strain>
    </source>
</reference>
<dbReference type="PANTHER" id="PTHR45672">
    <property type="entry name" value="PROTEIN DISULFIDE-ISOMERASE C17H9.14C-RELATED"/>
    <property type="match status" value="1"/>
</dbReference>
<comment type="similarity">
    <text evidence="1">Belongs to the protein disulfide isomerase family.</text>
</comment>
<dbReference type="CDD" id="cd02961">
    <property type="entry name" value="PDI_a_family"/>
    <property type="match status" value="1"/>
</dbReference>
<dbReference type="SUPFAM" id="SSF52833">
    <property type="entry name" value="Thioredoxin-like"/>
    <property type="match status" value="1"/>
</dbReference>
<dbReference type="Gene3D" id="3.40.30.10">
    <property type="entry name" value="Glutaredoxin"/>
    <property type="match status" value="1"/>
</dbReference>
<dbReference type="PROSITE" id="PS51352">
    <property type="entry name" value="THIOREDOXIN_2"/>
    <property type="match status" value="1"/>
</dbReference>
<dbReference type="PANTHER" id="PTHR45672:SF3">
    <property type="entry name" value="THIOREDOXIN DOMAIN-CONTAINING PROTEIN 5"/>
    <property type="match status" value="1"/>
</dbReference>
<gene>
    <name evidence="4" type="ORF">Catovirus_1_880</name>
</gene>
<name>A0A1V0SAT2_9VIRU</name>
<protein>
    <submittedName>
        <fullName evidence="4">Thioredoxin</fullName>
    </submittedName>
</protein>
<dbReference type="Pfam" id="PF00085">
    <property type="entry name" value="Thioredoxin"/>
    <property type="match status" value="1"/>
</dbReference>